<dbReference type="Proteomes" id="UP001151760">
    <property type="component" value="Unassembled WGS sequence"/>
</dbReference>
<accession>A0ABQ5DIK5</accession>
<evidence type="ECO:0000313" key="1">
    <source>
        <dbReference type="EMBL" id="GJT39050.1"/>
    </source>
</evidence>
<sequence length="484" mass="57213">MAKQCMNSSFEKLWYLADEDDEEETYVFDMNEFLSIQIHNNLSSKSAGTHESLYFTLDEKYDAIACDLSPELEFLLASESHSAILVCSLDTFDEEYKLESEVFDLFKIDVDLFTCDIPLGTIFNEFSRLSSMEDNLFAYEVGVLEGSYFSCVEQPYYDLENGNLNIYELRQCYDENERIFVEAVMLINNKLVRLIDITLEQWLDLKFGNHKKVDKEIKEGVVTTWLIRSYKKQFEEYMEIKRRLELSNLITIIQLWLYWIRGDDEEVLTDEEFSDLEEDDLREGNEIAEIFKIGTNIFLFETPLCKEFKEFNNLLHIDVDVLTGDLPVFETWKMGFGRNLLMIYVMNAIRLVSKVDMLNGPLVTRGLEDDDLKEEALKEKAILEGSWGHMNRKVKNFRSWLKESFGNYNELDYDLMLKLEEYWLGKKLEEESRINNDNDVVHTNQEWFDDFELMRDDDDIRDLDDHLIPNDAPYYVDEEEEGFK</sequence>
<dbReference type="EMBL" id="BQNB010015355">
    <property type="protein sequence ID" value="GJT39050.1"/>
    <property type="molecule type" value="Genomic_DNA"/>
</dbReference>
<evidence type="ECO:0000313" key="2">
    <source>
        <dbReference type="Proteomes" id="UP001151760"/>
    </source>
</evidence>
<gene>
    <name evidence="1" type="ORF">Tco_0938915</name>
</gene>
<reference evidence="1" key="1">
    <citation type="journal article" date="2022" name="Int. J. Mol. Sci.">
        <title>Draft Genome of Tanacetum Coccineum: Genomic Comparison of Closely Related Tanacetum-Family Plants.</title>
        <authorList>
            <person name="Yamashiro T."/>
            <person name="Shiraishi A."/>
            <person name="Nakayama K."/>
            <person name="Satake H."/>
        </authorList>
    </citation>
    <scope>NUCLEOTIDE SEQUENCE</scope>
</reference>
<name>A0ABQ5DIK5_9ASTR</name>
<protein>
    <submittedName>
        <fullName evidence="1">Uncharacterized protein</fullName>
    </submittedName>
</protein>
<keyword evidence="2" id="KW-1185">Reference proteome</keyword>
<proteinExistence type="predicted"/>
<reference evidence="1" key="2">
    <citation type="submission" date="2022-01" db="EMBL/GenBank/DDBJ databases">
        <authorList>
            <person name="Yamashiro T."/>
            <person name="Shiraishi A."/>
            <person name="Satake H."/>
            <person name="Nakayama K."/>
        </authorList>
    </citation>
    <scope>NUCLEOTIDE SEQUENCE</scope>
</reference>
<comment type="caution">
    <text evidence="1">The sequence shown here is derived from an EMBL/GenBank/DDBJ whole genome shotgun (WGS) entry which is preliminary data.</text>
</comment>
<organism evidence="1 2">
    <name type="scientific">Tanacetum coccineum</name>
    <dbReference type="NCBI Taxonomy" id="301880"/>
    <lineage>
        <taxon>Eukaryota</taxon>
        <taxon>Viridiplantae</taxon>
        <taxon>Streptophyta</taxon>
        <taxon>Embryophyta</taxon>
        <taxon>Tracheophyta</taxon>
        <taxon>Spermatophyta</taxon>
        <taxon>Magnoliopsida</taxon>
        <taxon>eudicotyledons</taxon>
        <taxon>Gunneridae</taxon>
        <taxon>Pentapetalae</taxon>
        <taxon>asterids</taxon>
        <taxon>campanulids</taxon>
        <taxon>Asterales</taxon>
        <taxon>Asteraceae</taxon>
        <taxon>Asteroideae</taxon>
        <taxon>Anthemideae</taxon>
        <taxon>Anthemidinae</taxon>
        <taxon>Tanacetum</taxon>
    </lineage>
</organism>